<keyword evidence="2 5" id="KW-0812">Transmembrane</keyword>
<name>A0A561T789_9ACTN</name>
<feature type="transmembrane region" description="Helical" evidence="5">
    <location>
        <begin position="215"/>
        <end position="237"/>
    </location>
</feature>
<feature type="transmembrane region" description="Helical" evidence="5">
    <location>
        <begin position="187"/>
        <end position="203"/>
    </location>
</feature>
<dbReference type="RefSeq" id="WP_145910227.1">
    <property type="nucleotide sequence ID" value="NZ_BAAAMZ010000009.1"/>
</dbReference>
<proteinExistence type="predicted"/>
<evidence type="ECO:0000256" key="5">
    <source>
        <dbReference type="SAM" id="Phobius"/>
    </source>
</evidence>
<dbReference type="InterPro" id="IPR013525">
    <property type="entry name" value="ABC2_TM"/>
</dbReference>
<protein>
    <submittedName>
        <fullName evidence="7">ABC-2 type transport system permease protein</fullName>
    </submittedName>
</protein>
<feature type="transmembrane region" description="Helical" evidence="5">
    <location>
        <begin position="151"/>
        <end position="175"/>
    </location>
</feature>
<evidence type="ECO:0000256" key="4">
    <source>
        <dbReference type="ARBA" id="ARBA00023136"/>
    </source>
</evidence>
<reference evidence="7 8" key="1">
    <citation type="submission" date="2019-06" db="EMBL/GenBank/DDBJ databases">
        <title>Sequencing the genomes of 1000 actinobacteria strains.</title>
        <authorList>
            <person name="Klenk H.-P."/>
        </authorList>
    </citation>
    <scope>NUCLEOTIDE SEQUENCE [LARGE SCALE GENOMIC DNA]</scope>
    <source>
        <strain evidence="7 8">DSM 44826</strain>
    </source>
</reference>
<evidence type="ECO:0000259" key="6">
    <source>
        <dbReference type="Pfam" id="PF12698"/>
    </source>
</evidence>
<feature type="transmembrane region" description="Helical" evidence="5">
    <location>
        <begin position="108"/>
        <end position="131"/>
    </location>
</feature>
<dbReference type="Pfam" id="PF12698">
    <property type="entry name" value="ABC2_membrane_3"/>
    <property type="match status" value="1"/>
</dbReference>
<organism evidence="7 8">
    <name type="scientific">Kitasatospora viridis</name>
    <dbReference type="NCBI Taxonomy" id="281105"/>
    <lineage>
        <taxon>Bacteria</taxon>
        <taxon>Bacillati</taxon>
        <taxon>Actinomycetota</taxon>
        <taxon>Actinomycetes</taxon>
        <taxon>Kitasatosporales</taxon>
        <taxon>Streptomycetaceae</taxon>
        <taxon>Kitasatospora</taxon>
    </lineage>
</organism>
<keyword evidence="3 5" id="KW-1133">Transmembrane helix</keyword>
<dbReference type="GO" id="GO:0140359">
    <property type="term" value="F:ABC-type transporter activity"/>
    <property type="evidence" value="ECO:0007669"/>
    <property type="project" value="InterPro"/>
</dbReference>
<comment type="subcellular location">
    <subcellularLocation>
        <location evidence="1">Membrane</location>
        <topology evidence="1">Multi-pass membrane protein</topology>
    </subcellularLocation>
</comment>
<keyword evidence="8" id="KW-1185">Reference proteome</keyword>
<gene>
    <name evidence="7" type="ORF">FHX73_14459</name>
</gene>
<dbReference type="OrthoDB" id="157137at2"/>
<keyword evidence="4 5" id="KW-0472">Membrane</keyword>
<evidence type="ECO:0000256" key="1">
    <source>
        <dbReference type="ARBA" id="ARBA00004141"/>
    </source>
</evidence>
<dbReference type="AlphaFoldDB" id="A0A561T789"/>
<comment type="caution">
    <text evidence="7">The sequence shown here is derived from an EMBL/GenBank/DDBJ whole genome shotgun (WGS) entry which is preliminary data.</text>
</comment>
<evidence type="ECO:0000256" key="3">
    <source>
        <dbReference type="ARBA" id="ARBA00022989"/>
    </source>
</evidence>
<evidence type="ECO:0000313" key="8">
    <source>
        <dbReference type="Proteomes" id="UP000317940"/>
    </source>
</evidence>
<feature type="transmembrane region" description="Helical" evidence="5">
    <location>
        <begin position="27"/>
        <end position="46"/>
    </location>
</feature>
<evidence type="ECO:0000313" key="7">
    <source>
        <dbReference type="EMBL" id="TWF82976.1"/>
    </source>
</evidence>
<sequence>MNRRIVTTIAAKDLRLVLTRRSIRSSLIAFPLIVSVGLPLITRFAGHRNGGQGIPASALPRILDSFGFFFVIGAALLPTAIATYSLVGEKVERSLEPLLATPATDGEILLGKALAAALPPIGAIWLASVVFMTLTDAFTHDKLGRDYFPNASILLVLLLVVPLAALGSVGFSVVVSSRVTDVRAGQQLGALVVLPFTGLYVASETGAVTLDTAGLLVVAAVLAGLDLALGLLSRAVFRREEILTRWS</sequence>
<accession>A0A561T789</accession>
<dbReference type="Proteomes" id="UP000317940">
    <property type="component" value="Unassembled WGS sequence"/>
</dbReference>
<evidence type="ECO:0000256" key="2">
    <source>
        <dbReference type="ARBA" id="ARBA00022692"/>
    </source>
</evidence>
<dbReference type="GO" id="GO:0016020">
    <property type="term" value="C:membrane"/>
    <property type="evidence" value="ECO:0007669"/>
    <property type="project" value="UniProtKB-SubCell"/>
</dbReference>
<feature type="domain" description="ABC-2 type transporter transmembrane" evidence="6">
    <location>
        <begin position="64"/>
        <end position="203"/>
    </location>
</feature>
<feature type="transmembrane region" description="Helical" evidence="5">
    <location>
        <begin position="66"/>
        <end position="87"/>
    </location>
</feature>
<dbReference type="EMBL" id="VIWT01000004">
    <property type="protein sequence ID" value="TWF82976.1"/>
    <property type="molecule type" value="Genomic_DNA"/>
</dbReference>